<dbReference type="EMBL" id="LGFO01000157">
    <property type="protein sequence ID" value="KUK36136.1"/>
    <property type="molecule type" value="Genomic_DNA"/>
</dbReference>
<dbReference type="InterPro" id="IPR012340">
    <property type="entry name" value="NA-bd_OB-fold"/>
</dbReference>
<keyword evidence="4 10" id="KW-0699">rRNA-binding</keyword>
<dbReference type="NCBIfam" id="TIGR00157">
    <property type="entry name" value="ribosome small subunit-dependent GTPase A"/>
    <property type="match status" value="1"/>
</dbReference>
<organism evidence="13 14">
    <name type="scientific">Thermacetogenium phaeum</name>
    <dbReference type="NCBI Taxonomy" id="85874"/>
    <lineage>
        <taxon>Bacteria</taxon>
        <taxon>Bacillati</taxon>
        <taxon>Bacillota</taxon>
        <taxon>Clostridia</taxon>
        <taxon>Thermoanaerobacterales</taxon>
        <taxon>Thermoanaerobacteraceae</taxon>
        <taxon>Thermacetogenium</taxon>
    </lineage>
</organism>
<dbReference type="GO" id="GO:0046872">
    <property type="term" value="F:metal ion binding"/>
    <property type="evidence" value="ECO:0007669"/>
    <property type="project" value="UniProtKB-KW"/>
</dbReference>
<dbReference type="AlphaFoldDB" id="A0A101FFM7"/>
<dbReference type="InterPro" id="IPR004881">
    <property type="entry name" value="Ribosome_biogen_GTPase_RsgA"/>
</dbReference>
<comment type="subcellular location">
    <subcellularLocation>
        <location evidence="10">Cytoplasm</location>
    </subcellularLocation>
</comment>
<protein>
    <recommendedName>
        <fullName evidence="10">Small ribosomal subunit biogenesis GTPase RsgA</fullName>
        <ecNumber evidence="10">3.6.1.-</ecNumber>
    </recommendedName>
</protein>
<dbReference type="InterPro" id="IPR030378">
    <property type="entry name" value="G_CP_dom"/>
</dbReference>
<evidence type="ECO:0000256" key="3">
    <source>
        <dbReference type="ARBA" id="ARBA00022723"/>
    </source>
</evidence>
<evidence type="ECO:0000256" key="2">
    <source>
        <dbReference type="ARBA" id="ARBA00022517"/>
    </source>
</evidence>
<dbReference type="Pfam" id="PF16745">
    <property type="entry name" value="RsgA_N"/>
    <property type="match status" value="1"/>
</dbReference>
<evidence type="ECO:0000256" key="5">
    <source>
        <dbReference type="ARBA" id="ARBA00022741"/>
    </source>
</evidence>
<evidence type="ECO:0000256" key="7">
    <source>
        <dbReference type="ARBA" id="ARBA00022833"/>
    </source>
</evidence>
<dbReference type="Gene3D" id="3.40.50.300">
    <property type="entry name" value="P-loop containing nucleotide triphosphate hydrolases"/>
    <property type="match status" value="1"/>
</dbReference>
<keyword evidence="2 10" id="KW-0690">Ribosome biogenesis</keyword>
<feature type="domain" description="EngC GTPase" evidence="11">
    <location>
        <begin position="71"/>
        <end position="219"/>
    </location>
</feature>
<keyword evidence="9 10" id="KW-0342">GTP-binding</keyword>
<evidence type="ECO:0000256" key="6">
    <source>
        <dbReference type="ARBA" id="ARBA00022801"/>
    </source>
</evidence>
<evidence type="ECO:0000256" key="10">
    <source>
        <dbReference type="HAMAP-Rule" id="MF_01820"/>
    </source>
</evidence>
<evidence type="ECO:0000256" key="4">
    <source>
        <dbReference type="ARBA" id="ARBA00022730"/>
    </source>
</evidence>
<evidence type="ECO:0000256" key="8">
    <source>
        <dbReference type="ARBA" id="ARBA00022884"/>
    </source>
</evidence>
<dbReference type="PATRIC" id="fig|85874.4.peg.574"/>
<proteinExistence type="inferred from homology"/>
<feature type="binding site" evidence="10">
    <location>
        <begin position="164"/>
        <end position="172"/>
    </location>
    <ligand>
        <name>GTP</name>
        <dbReference type="ChEBI" id="CHEBI:37565"/>
    </ligand>
</feature>
<feature type="binding site" evidence="10">
    <location>
        <begin position="111"/>
        <end position="114"/>
    </location>
    <ligand>
        <name>GTP</name>
        <dbReference type="ChEBI" id="CHEBI:37565"/>
    </ligand>
</feature>
<dbReference type="Gene3D" id="2.40.50.140">
    <property type="entry name" value="Nucleic acid-binding proteins"/>
    <property type="match status" value="1"/>
</dbReference>
<feature type="binding site" evidence="10">
    <location>
        <position position="250"/>
    </location>
    <ligand>
        <name>Zn(2+)</name>
        <dbReference type="ChEBI" id="CHEBI:29105"/>
    </ligand>
</feature>
<dbReference type="InterPro" id="IPR027417">
    <property type="entry name" value="P-loop_NTPase"/>
</dbReference>
<keyword evidence="7 10" id="KW-0862">Zinc</keyword>
<dbReference type="SUPFAM" id="SSF52540">
    <property type="entry name" value="P-loop containing nucleoside triphosphate hydrolases"/>
    <property type="match status" value="1"/>
</dbReference>
<dbReference type="Pfam" id="PF03193">
    <property type="entry name" value="RsgA_GTPase"/>
    <property type="match status" value="1"/>
</dbReference>
<dbReference type="PANTHER" id="PTHR32120:SF11">
    <property type="entry name" value="SMALL RIBOSOMAL SUBUNIT BIOGENESIS GTPASE RSGA 1, MITOCHONDRIAL-RELATED"/>
    <property type="match status" value="1"/>
</dbReference>
<feature type="binding site" evidence="10">
    <location>
        <position position="252"/>
    </location>
    <ligand>
        <name>Zn(2+)</name>
        <dbReference type="ChEBI" id="CHEBI:29105"/>
    </ligand>
</feature>
<reference evidence="14" key="1">
    <citation type="journal article" date="2015" name="MBio">
        <title>Genome-Resolved Metagenomic Analysis Reveals Roles for Candidate Phyla and Other Microbial Community Members in Biogeochemical Transformations in Oil Reservoirs.</title>
        <authorList>
            <person name="Hu P."/>
            <person name="Tom L."/>
            <person name="Singh A."/>
            <person name="Thomas B.C."/>
            <person name="Baker B.J."/>
            <person name="Piceno Y.M."/>
            <person name="Andersen G.L."/>
            <person name="Banfield J.F."/>
        </authorList>
    </citation>
    <scope>NUCLEOTIDE SEQUENCE [LARGE SCALE GENOMIC DNA]</scope>
</reference>
<dbReference type="Proteomes" id="UP000053326">
    <property type="component" value="Unassembled WGS sequence"/>
</dbReference>
<comment type="caution">
    <text evidence="13">The sequence shown here is derived from an EMBL/GenBank/DDBJ whole genome shotgun (WGS) entry which is preliminary data.</text>
</comment>
<dbReference type="HAMAP" id="MF_01820">
    <property type="entry name" value="GTPase_RsgA"/>
    <property type="match status" value="1"/>
</dbReference>
<keyword evidence="5 10" id="KW-0547">Nucleotide-binding</keyword>
<dbReference type="Gene3D" id="1.10.40.50">
    <property type="entry name" value="Probable gtpase engc, domain 3"/>
    <property type="match status" value="1"/>
</dbReference>
<evidence type="ECO:0000256" key="9">
    <source>
        <dbReference type="ARBA" id="ARBA00023134"/>
    </source>
</evidence>
<evidence type="ECO:0000256" key="1">
    <source>
        <dbReference type="ARBA" id="ARBA00022490"/>
    </source>
</evidence>
<evidence type="ECO:0000313" key="13">
    <source>
        <dbReference type="EMBL" id="KUK36136.1"/>
    </source>
</evidence>
<dbReference type="GO" id="GO:0042274">
    <property type="term" value="P:ribosomal small subunit biogenesis"/>
    <property type="evidence" value="ECO:0007669"/>
    <property type="project" value="UniProtKB-UniRule"/>
</dbReference>
<dbReference type="GO" id="GO:0005525">
    <property type="term" value="F:GTP binding"/>
    <property type="evidence" value="ECO:0007669"/>
    <property type="project" value="UniProtKB-UniRule"/>
</dbReference>
<feature type="binding site" evidence="10">
    <location>
        <position position="258"/>
    </location>
    <ligand>
        <name>Zn(2+)</name>
        <dbReference type="ChEBI" id="CHEBI:29105"/>
    </ligand>
</feature>
<comment type="similarity">
    <text evidence="10">Belongs to the TRAFAC class YlqF/YawG GTPase family. RsgA subfamily.</text>
</comment>
<keyword evidence="6 10" id="KW-0378">Hydrolase</keyword>
<keyword evidence="8 10" id="KW-0694">RNA-binding</keyword>
<keyword evidence="1 10" id="KW-0963">Cytoplasm</keyword>
<feature type="binding site" evidence="10">
    <location>
        <position position="245"/>
    </location>
    <ligand>
        <name>Zn(2+)</name>
        <dbReference type="ChEBI" id="CHEBI:29105"/>
    </ligand>
</feature>
<evidence type="ECO:0000259" key="11">
    <source>
        <dbReference type="PROSITE" id="PS50936"/>
    </source>
</evidence>
<dbReference type="EC" id="3.6.1.-" evidence="10"/>
<dbReference type="GO" id="GO:0019843">
    <property type="term" value="F:rRNA binding"/>
    <property type="evidence" value="ECO:0007669"/>
    <property type="project" value="UniProtKB-KW"/>
</dbReference>
<dbReference type="GO" id="GO:0003924">
    <property type="term" value="F:GTPase activity"/>
    <property type="evidence" value="ECO:0007669"/>
    <property type="project" value="UniProtKB-UniRule"/>
</dbReference>
<dbReference type="PROSITE" id="PS50936">
    <property type="entry name" value="ENGC_GTPASE"/>
    <property type="match status" value="1"/>
</dbReference>
<gene>
    <name evidence="10" type="primary">rsgA</name>
    <name evidence="13" type="ORF">XD66_1155</name>
</gene>
<comment type="function">
    <text evidence="10">One of several proteins that assist in the late maturation steps of the functional core of the 30S ribosomal subunit. Helps release RbfA from mature subunits. May play a role in the assembly of ribosomal proteins into the subunit. Circularly permuted GTPase that catalyzes slow GTP hydrolysis, GTPase activity is stimulated by the 30S ribosomal subunit.</text>
</comment>
<accession>A0A101FFM7</accession>
<keyword evidence="3 10" id="KW-0479">Metal-binding</keyword>
<dbReference type="InterPro" id="IPR010914">
    <property type="entry name" value="RsgA_GTPase_dom"/>
</dbReference>
<dbReference type="CDD" id="cd01854">
    <property type="entry name" value="YjeQ_EngC"/>
    <property type="match status" value="1"/>
</dbReference>
<dbReference type="SUPFAM" id="SSF50249">
    <property type="entry name" value="Nucleic acid-binding proteins"/>
    <property type="match status" value="1"/>
</dbReference>
<comment type="subunit">
    <text evidence="10">Monomer. Associates with 30S ribosomal subunit, binds 16S rRNA.</text>
</comment>
<sequence length="291" mass="32878">MEEGLIIKGYGGFYFVRSGKETWRCRGRGRLRRDGSLLVGDRVLFTKIDSKEGLIEAILPRKNSIQRPPVANVDQMILVVSLAQPEPDLKLLNRTLVLGEMEKLEILICFNKVDLVAREKAESLEEIYRKAGYRTLLTSALEKIGVTELYQSLAAERRISVLAGPSGAGKSTLLNTIDPGLSLATGEISPKLKRGRHTTRYVQLLPIGNGYVADTPGFSNLELPSIKRTELARYFPEIREYAGKCRFLDCLHIDEPDCEVKNALKRGIISNIRYQDYQRFLGEIIDKERMY</sequence>
<name>A0A101FFM7_9THEO</name>
<feature type="domain" description="CP-type G" evidence="12">
    <location>
        <begin position="62"/>
        <end position="221"/>
    </location>
</feature>
<evidence type="ECO:0000313" key="14">
    <source>
        <dbReference type="Proteomes" id="UP000053326"/>
    </source>
</evidence>
<dbReference type="PROSITE" id="PS51721">
    <property type="entry name" value="G_CP"/>
    <property type="match status" value="1"/>
</dbReference>
<dbReference type="PANTHER" id="PTHR32120">
    <property type="entry name" value="SMALL RIBOSOMAL SUBUNIT BIOGENESIS GTPASE RSGA"/>
    <property type="match status" value="1"/>
</dbReference>
<dbReference type="GO" id="GO:0005737">
    <property type="term" value="C:cytoplasm"/>
    <property type="evidence" value="ECO:0007669"/>
    <property type="project" value="UniProtKB-SubCell"/>
</dbReference>
<evidence type="ECO:0000259" key="12">
    <source>
        <dbReference type="PROSITE" id="PS51721"/>
    </source>
</evidence>
<comment type="cofactor">
    <cofactor evidence="10">
        <name>Zn(2+)</name>
        <dbReference type="ChEBI" id="CHEBI:29105"/>
    </cofactor>
    <text evidence="10">Binds 1 zinc ion per subunit.</text>
</comment>
<dbReference type="InterPro" id="IPR031944">
    <property type="entry name" value="RsgA_N"/>
</dbReference>